<comment type="caution">
    <text evidence="1">The sequence shown here is derived from an EMBL/GenBank/DDBJ whole genome shotgun (WGS) entry which is preliminary data.</text>
</comment>
<evidence type="ECO:0000313" key="3">
    <source>
        <dbReference type="Proteomes" id="UP000677228"/>
    </source>
</evidence>
<gene>
    <name evidence="1" type="ORF">OVA965_LOCUS29929</name>
    <name evidence="2" type="ORF">TMI583_LOCUS30717</name>
</gene>
<reference evidence="1" key="1">
    <citation type="submission" date="2021-02" db="EMBL/GenBank/DDBJ databases">
        <authorList>
            <person name="Nowell W R."/>
        </authorList>
    </citation>
    <scope>NUCLEOTIDE SEQUENCE</scope>
</reference>
<dbReference type="AlphaFoldDB" id="A0A8S2F204"/>
<dbReference type="Proteomes" id="UP000677228">
    <property type="component" value="Unassembled WGS sequence"/>
</dbReference>
<name>A0A8S2F204_9BILA</name>
<protein>
    <submittedName>
        <fullName evidence="1">Uncharacterized protein</fullName>
    </submittedName>
</protein>
<dbReference type="EMBL" id="CAJNOK010021397">
    <property type="protein sequence ID" value="CAF1331940.1"/>
    <property type="molecule type" value="Genomic_DNA"/>
</dbReference>
<proteinExistence type="predicted"/>
<dbReference type="Proteomes" id="UP000682733">
    <property type="component" value="Unassembled WGS sequence"/>
</dbReference>
<evidence type="ECO:0000313" key="1">
    <source>
        <dbReference type="EMBL" id="CAF1331940.1"/>
    </source>
</evidence>
<accession>A0A8S2F204</accession>
<feature type="non-terminal residue" evidence="1">
    <location>
        <position position="1"/>
    </location>
</feature>
<evidence type="ECO:0000313" key="2">
    <source>
        <dbReference type="EMBL" id="CAF4143232.1"/>
    </source>
</evidence>
<sequence>GICLKIICFRYAIVLPLTVFTSISGISYQIHSYNDLREWPSIMLKEGHEWLKTDFNFQLPSFCNSTSSATSRVQNPEEGCFILNHDTPILNRQTAYNTSDDLLNLIMDPLYKYWFTNPNQTVYIALCFKFDISSHADVCDNNTGLLWRR</sequence>
<dbReference type="EMBL" id="CAJOBA010043015">
    <property type="protein sequence ID" value="CAF4143232.1"/>
    <property type="molecule type" value="Genomic_DNA"/>
</dbReference>
<organism evidence="1 3">
    <name type="scientific">Didymodactylos carnosus</name>
    <dbReference type="NCBI Taxonomy" id="1234261"/>
    <lineage>
        <taxon>Eukaryota</taxon>
        <taxon>Metazoa</taxon>
        <taxon>Spiralia</taxon>
        <taxon>Gnathifera</taxon>
        <taxon>Rotifera</taxon>
        <taxon>Eurotatoria</taxon>
        <taxon>Bdelloidea</taxon>
        <taxon>Philodinida</taxon>
        <taxon>Philodinidae</taxon>
        <taxon>Didymodactylos</taxon>
    </lineage>
</organism>